<dbReference type="Gene3D" id="3.40.30.10">
    <property type="entry name" value="Glutaredoxin"/>
    <property type="match status" value="1"/>
</dbReference>
<reference evidence="4" key="1">
    <citation type="submission" date="2016-11" db="EMBL/GenBank/DDBJ databases">
        <authorList>
            <person name="Shukria A."/>
            <person name="Stevens D.C."/>
        </authorList>
    </citation>
    <scope>NUCLEOTIDE SEQUENCE [LARGE SCALE GENOMIC DNA]</scope>
    <source>
        <strain evidence="4">Cbfe23</strain>
    </source>
</reference>
<dbReference type="CDD" id="cd03416">
    <property type="entry name" value="CbiX_SirB_N"/>
    <property type="match status" value="1"/>
</dbReference>
<keyword evidence="2" id="KW-0456">Lyase</keyword>
<evidence type="ECO:0000313" key="4">
    <source>
        <dbReference type="Proteomes" id="UP000182229"/>
    </source>
</evidence>
<dbReference type="CDD" id="cd02980">
    <property type="entry name" value="TRX_Fd_family"/>
    <property type="match status" value="1"/>
</dbReference>
<reference evidence="3 4" key="2">
    <citation type="submission" date="2016-12" db="EMBL/GenBank/DDBJ databases">
        <title>Draft Genome Sequence of Cystobacter ferrugineus Strain Cbfe23.</title>
        <authorList>
            <person name="Akbar S."/>
            <person name="Dowd S.E."/>
            <person name="Stevens D.C."/>
        </authorList>
    </citation>
    <scope>NUCLEOTIDE SEQUENCE [LARGE SCALE GENOMIC DNA]</scope>
    <source>
        <strain evidence="3 4">Cbfe23</strain>
    </source>
</reference>
<dbReference type="Gene3D" id="3.40.50.1400">
    <property type="match status" value="2"/>
</dbReference>
<dbReference type="InterPro" id="IPR050963">
    <property type="entry name" value="Sirohydro_Cobaltochel/CbiX"/>
</dbReference>
<gene>
    <name evidence="3" type="ORF">BON30_41255</name>
</gene>
<dbReference type="CDD" id="cd03414">
    <property type="entry name" value="CbiX_SirB_C"/>
    <property type="match status" value="1"/>
</dbReference>
<protein>
    <submittedName>
        <fullName evidence="3">Ferredoxin</fullName>
    </submittedName>
</protein>
<keyword evidence="1" id="KW-0479">Metal-binding</keyword>
<dbReference type="InterPro" id="IPR036249">
    <property type="entry name" value="Thioredoxin-like_sf"/>
</dbReference>
<evidence type="ECO:0000313" key="3">
    <source>
        <dbReference type="EMBL" id="OJH35010.1"/>
    </source>
</evidence>
<evidence type="ECO:0000256" key="1">
    <source>
        <dbReference type="ARBA" id="ARBA00022723"/>
    </source>
</evidence>
<dbReference type="SUPFAM" id="SSF52833">
    <property type="entry name" value="Thioredoxin-like"/>
    <property type="match status" value="1"/>
</dbReference>
<evidence type="ECO:0000256" key="2">
    <source>
        <dbReference type="ARBA" id="ARBA00023239"/>
    </source>
</evidence>
<comment type="caution">
    <text evidence="3">The sequence shown here is derived from an EMBL/GenBank/DDBJ whole genome shotgun (WGS) entry which is preliminary data.</text>
</comment>
<dbReference type="Proteomes" id="UP000182229">
    <property type="component" value="Unassembled WGS sequence"/>
</dbReference>
<dbReference type="EMBL" id="MPIN01000016">
    <property type="protein sequence ID" value="OJH35010.1"/>
    <property type="molecule type" value="Genomic_DNA"/>
</dbReference>
<dbReference type="SUPFAM" id="SSF53800">
    <property type="entry name" value="Chelatase"/>
    <property type="match status" value="1"/>
</dbReference>
<dbReference type="AlphaFoldDB" id="A0A1L9AYD3"/>
<dbReference type="Pfam" id="PF01257">
    <property type="entry name" value="2Fe-2S_thioredx"/>
    <property type="match status" value="1"/>
</dbReference>
<proteinExistence type="predicted"/>
<dbReference type="Pfam" id="PF01903">
    <property type="entry name" value="CbiX"/>
    <property type="match status" value="2"/>
</dbReference>
<dbReference type="GO" id="GO:0046872">
    <property type="term" value="F:metal ion binding"/>
    <property type="evidence" value="ECO:0007669"/>
    <property type="project" value="UniProtKB-KW"/>
</dbReference>
<dbReference type="STRING" id="83449.BON30_41255"/>
<organism evidence="3 4">
    <name type="scientific">Cystobacter ferrugineus</name>
    <dbReference type="NCBI Taxonomy" id="83449"/>
    <lineage>
        <taxon>Bacteria</taxon>
        <taxon>Pseudomonadati</taxon>
        <taxon>Myxococcota</taxon>
        <taxon>Myxococcia</taxon>
        <taxon>Myxococcales</taxon>
        <taxon>Cystobacterineae</taxon>
        <taxon>Archangiaceae</taxon>
        <taxon>Cystobacter</taxon>
    </lineage>
</organism>
<dbReference type="PANTHER" id="PTHR33542:SF3">
    <property type="entry name" value="SIROHYDROCHLORIN FERROCHELATASE, CHLOROPLASTIC"/>
    <property type="match status" value="1"/>
</dbReference>
<dbReference type="GO" id="GO:0016829">
    <property type="term" value="F:lyase activity"/>
    <property type="evidence" value="ECO:0007669"/>
    <property type="project" value="UniProtKB-KW"/>
</dbReference>
<name>A0A1L9AYD3_9BACT</name>
<dbReference type="InterPro" id="IPR002762">
    <property type="entry name" value="CbiX-like"/>
</dbReference>
<accession>A0A1L9AYD3</accession>
<dbReference type="RefSeq" id="WP_071904063.1">
    <property type="nucleotide sequence ID" value="NZ_MPIN01000016.1"/>
</dbReference>
<sequence length="402" mass="44003">MSTPRSHRGILFVGHGSRDAQAIAEVHRFVDAYREAHPERRVGLGFVELTAPALPEALDALASEVEEVLVVPLFLFTAKHVKNDIPLALATARENHPGVRFLAVKAFGVHPDLAQLAFERTQARTGPLSAQDAARTVVVMLGRGSSDPDANGDFCKLTRLYAEGRGFAQVQPAFVGIAKPSLEEALEWVARARPERILVAPYLLFTGVLLQKIHAQVALFAERYPWLRAEVAPHLADGSMSPLVQHVDRRIEEALAGGVPLPCDGCQYRVPLAGLQQNVGGLKALLWSIRHRETHTQAAPHPHAHRAMEKHVLVCGNADCAERGSVALIEALRRKLKEVGKARTVRITRTACMGRCGEGPTVAVYPDGIWYRGVTEADARELVDEHLVGDRLVSRLVDNIMQ</sequence>
<dbReference type="PANTHER" id="PTHR33542">
    <property type="entry name" value="SIROHYDROCHLORIN FERROCHELATASE, CHLOROPLASTIC"/>
    <property type="match status" value="1"/>
</dbReference>
<keyword evidence="4" id="KW-1185">Reference proteome</keyword>
<dbReference type="OrthoDB" id="9800597at2"/>